<evidence type="ECO:0000313" key="3">
    <source>
        <dbReference type="Proteomes" id="UP001056937"/>
    </source>
</evidence>
<keyword evidence="3" id="KW-1185">Reference proteome</keyword>
<name>A0ABY4X9N5_9SPHN</name>
<evidence type="ECO:0000256" key="1">
    <source>
        <dbReference type="SAM" id="Phobius"/>
    </source>
</evidence>
<dbReference type="EMBL" id="CP084930">
    <property type="protein sequence ID" value="USI73677.1"/>
    <property type="molecule type" value="Genomic_DNA"/>
</dbReference>
<proteinExistence type="predicted"/>
<organism evidence="2 3">
    <name type="scientific">Sphingomonas morindae</name>
    <dbReference type="NCBI Taxonomy" id="1541170"/>
    <lineage>
        <taxon>Bacteria</taxon>
        <taxon>Pseudomonadati</taxon>
        <taxon>Pseudomonadota</taxon>
        <taxon>Alphaproteobacteria</taxon>
        <taxon>Sphingomonadales</taxon>
        <taxon>Sphingomonadaceae</taxon>
        <taxon>Sphingomonas</taxon>
    </lineage>
</organism>
<feature type="transmembrane region" description="Helical" evidence="1">
    <location>
        <begin position="71"/>
        <end position="91"/>
    </location>
</feature>
<gene>
    <name evidence="2" type="ORF">LHA26_04175</name>
</gene>
<feature type="transmembrane region" description="Helical" evidence="1">
    <location>
        <begin position="43"/>
        <end position="64"/>
    </location>
</feature>
<keyword evidence="1" id="KW-0812">Transmembrane</keyword>
<dbReference type="RefSeq" id="WP_252167483.1">
    <property type="nucleotide sequence ID" value="NZ_CP084930.1"/>
</dbReference>
<evidence type="ECO:0008006" key="4">
    <source>
        <dbReference type="Google" id="ProtNLM"/>
    </source>
</evidence>
<accession>A0ABY4X9N5</accession>
<keyword evidence="1" id="KW-1133">Transmembrane helix</keyword>
<feature type="transmembrane region" description="Helical" evidence="1">
    <location>
        <begin position="12"/>
        <end position="31"/>
    </location>
</feature>
<keyword evidence="1" id="KW-0472">Membrane</keyword>
<sequence length="136" mass="14245">MRPISITRFAILYAAGIALGAGSTLLHWSAIRAALASASRPGFLATLLALCGLSVPLLLLWLIAARGSDGARWLALLLLALGVALLLFGAARGTYRWDAAGLLGAGRLALHCLALAFTFRPDARAWLAPGRRLESA</sequence>
<protein>
    <recommendedName>
        <fullName evidence="4">DUF4345 domain-containing protein</fullName>
    </recommendedName>
</protein>
<feature type="transmembrane region" description="Helical" evidence="1">
    <location>
        <begin position="97"/>
        <end position="119"/>
    </location>
</feature>
<dbReference type="Proteomes" id="UP001056937">
    <property type="component" value="Chromosome 1"/>
</dbReference>
<evidence type="ECO:0000313" key="2">
    <source>
        <dbReference type="EMBL" id="USI73677.1"/>
    </source>
</evidence>
<reference evidence="2" key="1">
    <citation type="journal article" date="2022" name="Toxins">
        <title>Genomic Analysis of Sphingopyxis sp. USTB-05 for Biodegrading Cyanobacterial Hepatotoxins.</title>
        <authorList>
            <person name="Liu C."/>
            <person name="Xu Q."/>
            <person name="Zhao Z."/>
            <person name="Zhang H."/>
            <person name="Liu X."/>
            <person name="Yin C."/>
            <person name="Liu Y."/>
            <person name="Yan H."/>
        </authorList>
    </citation>
    <scope>NUCLEOTIDE SEQUENCE</scope>
    <source>
        <strain evidence="2">NBD5</strain>
    </source>
</reference>